<protein>
    <submittedName>
        <fullName evidence="1">Uncharacterized protein</fullName>
    </submittedName>
</protein>
<dbReference type="EMBL" id="CAAALY010006984">
    <property type="protein sequence ID" value="VEL09691.1"/>
    <property type="molecule type" value="Genomic_DNA"/>
</dbReference>
<organism evidence="1 2">
    <name type="scientific">Protopolystoma xenopodis</name>
    <dbReference type="NCBI Taxonomy" id="117903"/>
    <lineage>
        <taxon>Eukaryota</taxon>
        <taxon>Metazoa</taxon>
        <taxon>Spiralia</taxon>
        <taxon>Lophotrochozoa</taxon>
        <taxon>Platyhelminthes</taxon>
        <taxon>Monogenea</taxon>
        <taxon>Polyopisthocotylea</taxon>
        <taxon>Polystomatidea</taxon>
        <taxon>Polystomatidae</taxon>
        <taxon>Protopolystoma</taxon>
    </lineage>
</organism>
<dbReference type="AlphaFoldDB" id="A0A448WED8"/>
<gene>
    <name evidence="1" type="ORF">PXEA_LOCUS3131</name>
</gene>
<keyword evidence="2" id="KW-1185">Reference proteome</keyword>
<evidence type="ECO:0000313" key="2">
    <source>
        <dbReference type="Proteomes" id="UP000784294"/>
    </source>
</evidence>
<dbReference type="Proteomes" id="UP000784294">
    <property type="component" value="Unassembled WGS sequence"/>
</dbReference>
<evidence type="ECO:0000313" key="1">
    <source>
        <dbReference type="EMBL" id="VEL09691.1"/>
    </source>
</evidence>
<comment type="caution">
    <text evidence="1">The sequence shown here is derived from an EMBL/GenBank/DDBJ whole genome shotgun (WGS) entry which is preliminary data.</text>
</comment>
<proteinExistence type="predicted"/>
<sequence>MGIFCSGNQVITIWSSPPLHADTIELKFESIIPTRQTEQSKGINDLDDKHQENWPDAAVLLSAGSMCSRDVHLRAHQLREGSVGFAPRGADPDRQRKTRRFGRDKRGRDLWLGSEEMLMCRGDSFAIRITKTFLWIVLRENFATKVIFHYYFLIYNYNVYLKDGLIQLLIT</sequence>
<accession>A0A448WED8</accession>
<name>A0A448WED8_9PLAT</name>
<reference evidence="1" key="1">
    <citation type="submission" date="2018-11" db="EMBL/GenBank/DDBJ databases">
        <authorList>
            <consortium name="Pathogen Informatics"/>
        </authorList>
    </citation>
    <scope>NUCLEOTIDE SEQUENCE</scope>
</reference>